<dbReference type="PROSITE" id="PS50851">
    <property type="entry name" value="CHEW"/>
    <property type="match status" value="1"/>
</dbReference>
<reference evidence="2 3" key="1">
    <citation type="submission" date="2023-10" db="EMBL/GenBank/DDBJ databases">
        <title>Noviherbaspirillum sp. CPCC 100848 genome assembly.</title>
        <authorList>
            <person name="Li X.Y."/>
            <person name="Fang X.M."/>
        </authorList>
    </citation>
    <scope>NUCLEOTIDE SEQUENCE [LARGE SCALE GENOMIC DNA]</scope>
    <source>
        <strain evidence="2 3">CPCC 100848</strain>
    </source>
</reference>
<dbReference type="SMART" id="SM00260">
    <property type="entry name" value="CheW"/>
    <property type="match status" value="1"/>
</dbReference>
<comment type="caution">
    <text evidence="2">The sequence shown here is derived from an EMBL/GenBank/DDBJ whole genome shotgun (WGS) entry which is preliminary data.</text>
</comment>
<feature type="domain" description="CheW-like" evidence="1">
    <location>
        <begin position="696"/>
        <end position="843"/>
    </location>
</feature>
<name>A0ABU6JBG3_9BURK</name>
<dbReference type="InterPro" id="IPR036061">
    <property type="entry name" value="CheW-like_dom_sf"/>
</dbReference>
<dbReference type="InterPro" id="IPR002545">
    <property type="entry name" value="CheW-lke_dom"/>
</dbReference>
<dbReference type="RefSeq" id="WP_326507310.1">
    <property type="nucleotide sequence ID" value="NZ_JAWIIV010000012.1"/>
</dbReference>
<gene>
    <name evidence="2" type="ORF">RY831_15645</name>
</gene>
<proteinExistence type="predicted"/>
<dbReference type="SUPFAM" id="SSF50341">
    <property type="entry name" value="CheW-like"/>
    <property type="match status" value="1"/>
</dbReference>
<evidence type="ECO:0000259" key="1">
    <source>
        <dbReference type="PROSITE" id="PS50851"/>
    </source>
</evidence>
<keyword evidence="3" id="KW-1185">Reference proteome</keyword>
<accession>A0ABU6JBG3</accession>
<protein>
    <submittedName>
        <fullName evidence="2">Chemotaxis protein CheW</fullName>
    </submittedName>
</protein>
<dbReference type="Gene3D" id="2.30.30.40">
    <property type="entry name" value="SH3 Domains"/>
    <property type="match status" value="1"/>
</dbReference>
<organism evidence="2 3">
    <name type="scientific">Noviherbaspirillum album</name>
    <dbReference type="NCBI Taxonomy" id="3080276"/>
    <lineage>
        <taxon>Bacteria</taxon>
        <taxon>Pseudomonadati</taxon>
        <taxon>Pseudomonadota</taxon>
        <taxon>Betaproteobacteria</taxon>
        <taxon>Burkholderiales</taxon>
        <taxon>Oxalobacteraceae</taxon>
        <taxon>Noviherbaspirillum</taxon>
    </lineage>
</organism>
<evidence type="ECO:0000313" key="3">
    <source>
        <dbReference type="Proteomes" id="UP001352263"/>
    </source>
</evidence>
<evidence type="ECO:0000313" key="2">
    <source>
        <dbReference type="EMBL" id="MEC4720597.1"/>
    </source>
</evidence>
<dbReference type="EMBL" id="JAWIIV010000012">
    <property type="protein sequence ID" value="MEC4720597.1"/>
    <property type="molecule type" value="Genomic_DNA"/>
</dbReference>
<sequence length="872" mass="96325">MRGTTPLPVDTFLPYMRDVVRCEQSLRELNLMWRMIEASAKMNCPVEAKTILPTMAATRAGFNRLEHELVHSLVGEKVGNVLDEIATKAQYVIDIVVRNLYERTADVGFLATDRELCAFVAGVHDNVDAIRYRLRAYRSKYTVYDEILLLDTAGNVLVQIDEASPIEGSTDPLIAETLAADGYVETFRATDLRPHKKQALVYSRRMLHPDTGVPVGVLCLCFHFEEEMAGIFRSHRDADERANMLLLDGDNRVIASADELWIPVGATVPVNRSAEPRLLVHGGREYLVRTLGTAGYQGYMGPPGWQGQVMIPVDVAFHGGVSNALSTLDPAIAEGLLSHARSFCPPLFEIMTAADTIRRVVWNGQVMTAGQRGELLKLKTILDQISETGMRSNELFSQSIRDLYETVLASSLRDAEFVSHLLVDLLDRNLYERSDDCRWWALTPELRTALAAEERDLETLENLTAILDYINRLYTVYTRIFVYDREGCIIASTHEMENGVSVVGTKVDAAVLSNVLALRSEQDYYVSPFERTPLYGGRPTYIYHAAIRDPQNDSVVVGGIGIVFDAQPEFEAMLRGALADKQGMTAMFVDRRGCVISSTDPSRPAGTQLDPDHDIDRKLLALANGSSASRILVHDGHYAIMGCTVSDGYREFKVSDGYREDVIALVYDSFGEVRERGGAVNREDAVIESDVTATGGIEYATFYIDGMLFAMPAAQVMEALPASEVSPVSMGGRAERVGVLALQRHGESRHFVWVFDLRHLMRGAPAQIEAGSQVIVVRHNGQDIGLLVDELHGVPEFRPSQIIPTPFAAAAEGLLVKQVIQANEGRLLVQALDVAQLFACLKDPALPTVLNLSDATHLNLMQPENETLENAV</sequence>
<dbReference type="Gene3D" id="2.40.50.180">
    <property type="entry name" value="CheA-289, Domain 4"/>
    <property type="match status" value="1"/>
</dbReference>
<dbReference type="Proteomes" id="UP001352263">
    <property type="component" value="Unassembled WGS sequence"/>
</dbReference>
<dbReference type="Pfam" id="PF01584">
    <property type="entry name" value="CheW"/>
    <property type="match status" value="1"/>
</dbReference>